<feature type="transmembrane region" description="Helical" evidence="6">
    <location>
        <begin position="92"/>
        <end position="114"/>
    </location>
</feature>
<dbReference type="PANTHER" id="PTHR30482:SF10">
    <property type="entry name" value="HIGH-AFFINITY BRANCHED-CHAIN AMINO ACID TRANSPORT PROTEIN BRAE"/>
    <property type="match status" value="1"/>
</dbReference>
<evidence type="ECO:0000256" key="4">
    <source>
        <dbReference type="ARBA" id="ARBA00022989"/>
    </source>
</evidence>
<feature type="transmembrane region" description="Helical" evidence="6">
    <location>
        <begin position="413"/>
        <end position="432"/>
    </location>
</feature>
<feature type="transmembrane region" description="Helical" evidence="6">
    <location>
        <begin position="386"/>
        <end position="406"/>
    </location>
</feature>
<feature type="transmembrane region" description="Helical" evidence="6">
    <location>
        <begin position="308"/>
        <end position="330"/>
    </location>
</feature>
<keyword evidence="3 6" id="KW-0812">Transmembrane</keyword>
<feature type="transmembrane region" description="Helical" evidence="6">
    <location>
        <begin position="6"/>
        <end position="27"/>
    </location>
</feature>
<feature type="transmembrane region" description="Helical" evidence="6">
    <location>
        <begin position="459"/>
        <end position="477"/>
    </location>
</feature>
<dbReference type="CDD" id="cd06581">
    <property type="entry name" value="TM_PBP1_LivM_like"/>
    <property type="match status" value="1"/>
</dbReference>
<keyword evidence="4 6" id="KW-1133">Transmembrane helix</keyword>
<evidence type="ECO:0000313" key="7">
    <source>
        <dbReference type="EMBL" id="GAA0608027.1"/>
    </source>
</evidence>
<evidence type="ECO:0000256" key="1">
    <source>
        <dbReference type="ARBA" id="ARBA00004651"/>
    </source>
</evidence>
<evidence type="ECO:0000256" key="5">
    <source>
        <dbReference type="ARBA" id="ARBA00023136"/>
    </source>
</evidence>
<dbReference type="Pfam" id="PF02653">
    <property type="entry name" value="BPD_transp_2"/>
    <property type="match status" value="2"/>
</dbReference>
<keyword evidence="5 6" id="KW-0472">Membrane</keyword>
<feature type="transmembrane region" description="Helical" evidence="6">
    <location>
        <begin position="270"/>
        <end position="287"/>
    </location>
</feature>
<dbReference type="Proteomes" id="UP001500957">
    <property type="component" value="Unassembled WGS sequence"/>
</dbReference>
<proteinExistence type="predicted"/>
<protein>
    <recommendedName>
        <fullName evidence="9">ABC transporter permease</fullName>
    </recommendedName>
</protein>
<keyword evidence="2" id="KW-1003">Cell membrane</keyword>
<evidence type="ECO:0000313" key="8">
    <source>
        <dbReference type="Proteomes" id="UP001500957"/>
    </source>
</evidence>
<feature type="transmembrane region" description="Helical" evidence="6">
    <location>
        <begin position="540"/>
        <end position="569"/>
    </location>
</feature>
<evidence type="ECO:0000256" key="2">
    <source>
        <dbReference type="ARBA" id="ARBA00022475"/>
    </source>
</evidence>
<feature type="transmembrane region" description="Helical" evidence="6">
    <location>
        <begin position="581"/>
        <end position="602"/>
    </location>
</feature>
<dbReference type="EMBL" id="BAAAHE010000007">
    <property type="protein sequence ID" value="GAA0608027.1"/>
    <property type="molecule type" value="Genomic_DNA"/>
</dbReference>
<feature type="transmembrane region" description="Helical" evidence="6">
    <location>
        <begin position="59"/>
        <end position="80"/>
    </location>
</feature>
<reference evidence="7 8" key="1">
    <citation type="journal article" date="2019" name="Int. J. Syst. Evol. Microbiol.">
        <title>The Global Catalogue of Microorganisms (GCM) 10K type strain sequencing project: providing services to taxonomists for standard genome sequencing and annotation.</title>
        <authorList>
            <consortium name="The Broad Institute Genomics Platform"/>
            <consortium name="The Broad Institute Genome Sequencing Center for Infectious Disease"/>
            <person name="Wu L."/>
            <person name="Ma J."/>
        </authorList>
    </citation>
    <scope>NUCLEOTIDE SEQUENCE [LARGE SCALE GENOMIC DNA]</scope>
    <source>
        <strain evidence="7 8">JCM 10671</strain>
    </source>
</reference>
<feature type="transmembrane region" description="Helical" evidence="6">
    <location>
        <begin position="242"/>
        <end position="258"/>
    </location>
</feature>
<dbReference type="RefSeq" id="WP_344601742.1">
    <property type="nucleotide sequence ID" value="NZ_BAAAHE010000007.1"/>
</dbReference>
<organism evidence="7 8">
    <name type="scientific">Sporichthya brevicatena</name>
    <dbReference type="NCBI Taxonomy" id="171442"/>
    <lineage>
        <taxon>Bacteria</taxon>
        <taxon>Bacillati</taxon>
        <taxon>Actinomycetota</taxon>
        <taxon>Actinomycetes</taxon>
        <taxon>Sporichthyales</taxon>
        <taxon>Sporichthyaceae</taxon>
        <taxon>Sporichthya</taxon>
    </lineage>
</organism>
<evidence type="ECO:0000256" key="6">
    <source>
        <dbReference type="SAM" id="Phobius"/>
    </source>
</evidence>
<dbReference type="InterPro" id="IPR001851">
    <property type="entry name" value="ABC_transp_permease"/>
</dbReference>
<accession>A0ABN1GBL4</accession>
<dbReference type="InterPro" id="IPR043428">
    <property type="entry name" value="LivM-like"/>
</dbReference>
<evidence type="ECO:0008006" key="9">
    <source>
        <dbReference type="Google" id="ProtNLM"/>
    </source>
</evidence>
<comment type="caution">
    <text evidence="7">The sequence shown here is derived from an EMBL/GenBank/DDBJ whole genome shotgun (WGS) entry which is preliminary data.</text>
</comment>
<comment type="subcellular location">
    <subcellularLocation>
        <location evidence="1">Cell membrane</location>
        <topology evidence="1">Multi-pass membrane protein</topology>
    </subcellularLocation>
</comment>
<dbReference type="PANTHER" id="PTHR30482">
    <property type="entry name" value="HIGH-AFFINITY BRANCHED-CHAIN AMINO ACID TRANSPORT SYSTEM PERMEASE"/>
    <property type="match status" value="1"/>
</dbReference>
<dbReference type="CDD" id="cd06582">
    <property type="entry name" value="TM_PBP1_LivH_like"/>
    <property type="match status" value="1"/>
</dbReference>
<gene>
    <name evidence="7" type="ORF">GCM10009547_07470</name>
</gene>
<keyword evidence="8" id="KW-1185">Reference proteome</keyword>
<feature type="transmembrane region" description="Helical" evidence="6">
    <location>
        <begin position="194"/>
        <end position="212"/>
    </location>
</feature>
<sequence length="646" mass="68303">MAEYLPFIIFGLITGCIYGISAMGLVLTYKTSGVFNVAHGATSAVGAYIFYELRQEHGIAWPIAAVVAVLIFGPISGLLLERMAASLAGVTVTYKIVATVGVFICIQAGIGLIYGSNSTFVFQPFLSQEEAFAVEGVSVTYDNVLDMLFGIALAVGLWLLFTRTRLGVSMRGVVDDPALLDMTGEAPTKVRRRAWMIGSTLTAVSGVLFAAAQQQLDISVLSLLVVQAFGAAALARFTSLPLAFVGGLVVGLVQKIVAKEVAEYPGLQGLDLNVPFIILFLTLLIVPRHKLVEVGRPIKMRPPRPSRLSMQTRSVGWGAVAVVALVVPHVAGSHLIAWNQAASQVVLFLSLGLLVRTSGQISLCHIAFAAIGACAFGHSVTSGMPWAAAVLWGGLVVVPVAAFIAVPAIRLSGLYLALATLGFGIFVAQFAYGKSYMFGYGNLETRRPTGFDVGNDVRFYYLLLAIAVAAIGLILVIERSRLGRLLRGMADSPTALSTLGVNLNMSRVIVFCISGFLAGVSGATYASLFGSVNQESFGYFQSLLVLAVLAISGSRTVPAAIVGPVLLYVVPNYLNDARMIYLLQFAFGLFAILAAAASQGGISKLIGRLNVKSAERLVGPLADRLELARQPRATTRQPATSGMTGS</sequence>
<feature type="transmembrane region" description="Helical" evidence="6">
    <location>
        <begin position="508"/>
        <end position="528"/>
    </location>
</feature>
<feature type="transmembrane region" description="Helical" evidence="6">
    <location>
        <begin position="144"/>
        <end position="161"/>
    </location>
</feature>
<evidence type="ECO:0000256" key="3">
    <source>
        <dbReference type="ARBA" id="ARBA00022692"/>
    </source>
</evidence>
<name>A0ABN1GBL4_9ACTN</name>